<feature type="signal peptide" evidence="1">
    <location>
        <begin position="1"/>
        <end position="25"/>
    </location>
</feature>
<gene>
    <name evidence="2" type="ORF">GPLA_3601</name>
</gene>
<dbReference type="AlphaFoldDB" id="K6YP45"/>
<reference evidence="3" key="1">
    <citation type="journal article" date="2014" name="Environ. Microbiol.">
        <title>Comparative genomics of the marine bacterial genus Glaciecola reveals the high degree of genomic diversity and genomic characteristic for cold adaptation.</title>
        <authorList>
            <person name="Qin Q.L."/>
            <person name="Xie B.B."/>
            <person name="Yu Y."/>
            <person name="Shu Y.L."/>
            <person name="Rong J.C."/>
            <person name="Zhang Y.J."/>
            <person name="Zhao D.L."/>
            <person name="Chen X.L."/>
            <person name="Zhang X.Y."/>
            <person name="Chen B."/>
            <person name="Zhou B.C."/>
            <person name="Zhang Y.Z."/>
        </authorList>
    </citation>
    <scope>NUCLEOTIDE SEQUENCE [LARGE SCALE GENOMIC DNA]</scope>
    <source>
        <strain evidence="3">LMG 21857</strain>
    </source>
</reference>
<comment type="caution">
    <text evidence="2">The sequence shown here is derived from an EMBL/GenBank/DDBJ whole genome shotgun (WGS) entry which is preliminary data.</text>
</comment>
<dbReference type="OrthoDB" id="6386907at2"/>
<proteinExistence type="predicted"/>
<evidence type="ECO:0000256" key="1">
    <source>
        <dbReference type="SAM" id="SignalP"/>
    </source>
</evidence>
<dbReference type="Proteomes" id="UP000006322">
    <property type="component" value="Unassembled WGS sequence"/>
</dbReference>
<keyword evidence="1" id="KW-0732">Signal</keyword>
<dbReference type="EMBL" id="BAER01000111">
    <property type="protein sequence ID" value="GAC34489.1"/>
    <property type="molecule type" value="Genomic_DNA"/>
</dbReference>
<evidence type="ECO:0000313" key="2">
    <source>
        <dbReference type="EMBL" id="GAC34489.1"/>
    </source>
</evidence>
<dbReference type="STRING" id="1129793.GPLA_3601"/>
<feature type="chain" id="PRO_5003897424" evidence="1">
    <location>
        <begin position="26"/>
        <end position="108"/>
    </location>
</feature>
<organism evidence="2 3">
    <name type="scientific">Paraglaciecola polaris LMG 21857</name>
    <dbReference type="NCBI Taxonomy" id="1129793"/>
    <lineage>
        <taxon>Bacteria</taxon>
        <taxon>Pseudomonadati</taxon>
        <taxon>Pseudomonadota</taxon>
        <taxon>Gammaproteobacteria</taxon>
        <taxon>Alteromonadales</taxon>
        <taxon>Alteromonadaceae</taxon>
        <taxon>Paraglaciecola</taxon>
    </lineage>
</organism>
<sequence>MPNIFTKNHLILTFGLWFSSFFVQAESFASTLFGDNSRWSIDASARANRNTDKPHNAYTYSLGLDVHKVFSRGNKDLGTLMLQPYLVTLNNVNAAPFYFDDGDAQTHR</sequence>
<name>K6YP45_9ALTE</name>
<keyword evidence="3" id="KW-1185">Reference proteome</keyword>
<protein>
    <submittedName>
        <fullName evidence="2">Uncharacterized protein</fullName>
    </submittedName>
</protein>
<dbReference type="RefSeq" id="WP_007106254.1">
    <property type="nucleotide sequence ID" value="NZ_BAER01000111.1"/>
</dbReference>
<evidence type="ECO:0000313" key="3">
    <source>
        <dbReference type="Proteomes" id="UP000006322"/>
    </source>
</evidence>
<accession>K6YP45</accession>